<evidence type="ECO:0000256" key="5">
    <source>
        <dbReference type="ARBA" id="ARBA00032397"/>
    </source>
</evidence>
<organism evidence="9 10">
    <name type="scientific">Brassica napus</name>
    <name type="common">Rape</name>
    <dbReference type="NCBI Taxonomy" id="3708"/>
    <lineage>
        <taxon>Eukaryota</taxon>
        <taxon>Viridiplantae</taxon>
        <taxon>Streptophyta</taxon>
        <taxon>Embryophyta</taxon>
        <taxon>Tracheophyta</taxon>
        <taxon>Spermatophyta</taxon>
        <taxon>Magnoliopsida</taxon>
        <taxon>eudicotyledons</taxon>
        <taxon>Gunneridae</taxon>
        <taxon>Pentapetalae</taxon>
        <taxon>rosids</taxon>
        <taxon>malvids</taxon>
        <taxon>Brassicales</taxon>
        <taxon>Brassicaceae</taxon>
        <taxon>Brassiceae</taxon>
        <taxon>Brassica</taxon>
    </lineage>
</organism>
<dbReference type="Proteomes" id="UP000824890">
    <property type="component" value="Unassembled WGS sequence"/>
</dbReference>
<dbReference type="NCBIfam" id="TIGR00496">
    <property type="entry name" value="frr"/>
    <property type="match status" value="1"/>
</dbReference>
<comment type="caution">
    <text evidence="9">The sequence shown here is derived from an EMBL/GenBank/DDBJ whole genome shotgun (WGS) entry which is preliminary data.</text>
</comment>
<evidence type="ECO:0000256" key="4">
    <source>
        <dbReference type="ARBA" id="ARBA00022917"/>
    </source>
</evidence>
<keyword evidence="10" id="KW-1185">Reference proteome</keyword>
<comment type="similarity">
    <text evidence="2">Belongs to the RRF family.</text>
</comment>
<keyword evidence="4" id="KW-0648">Protein biosynthesis</keyword>
<keyword evidence="6" id="KW-0175">Coiled coil</keyword>
<dbReference type="InterPro" id="IPR036191">
    <property type="entry name" value="RRF_sf"/>
</dbReference>
<feature type="coiled-coil region" evidence="6">
    <location>
        <begin position="204"/>
        <end position="238"/>
    </location>
</feature>
<reference evidence="9 10" key="1">
    <citation type="submission" date="2021-05" db="EMBL/GenBank/DDBJ databases">
        <title>Genome Assembly of Synthetic Allotetraploid Brassica napus Reveals Homoeologous Exchanges between Subgenomes.</title>
        <authorList>
            <person name="Davis J.T."/>
        </authorList>
    </citation>
    <scope>NUCLEOTIDE SEQUENCE [LARGE SCALE GENOMIC DNA]</scope>
    <source>
        <strain evidence="10">cv. Da-Ae</strain>
        <tissue evidence="9">Seedling</tissue>
    </source>
</reference>
<protein>
    <recommendedName>
        <fullName evidence="3">Ribosome-recycling factor, chloroplastic</fullName>
    </recommendedName>
    <alternativeName>
        <fullName evidence="5">Ribosome-releasing factor, chloroplastic</fullName>
    </alternativeName>
</protein>
<dbReference type="Gene3D" id="3.30.1360.40">
    <property type="match status" value="1"/>
</dbReference>
<dbReference type="Pfam" id="PF01765">
    <property type="entry name" value="RRF"/>
    <property type="match status" value="1"/>
</dbReference>
<feature type="domain" description="Ribosome recycling factor" evidence="8">
    <location>
        <begin position="100"/>
        <end position="259"/>
    </location>
</feature>
<sequence>MASLSSTAHTIPPVLRSRPTDSKSLSDSFWKSRVIACCLRSENLVKLGAGVNLSRDPVVKRSLQKRVVIRSATIEEIEAEKSAIEKDVKSKMEKTIETLRTSFNAIRTGRANVAMLDKIEVEYYGSPVSLKSIAQISTPDGTSLLLQPYDKSSLKAIEKAILSSDLGMTPNSDGDVIRLSLPPLTSERRKELTKFVAKQFEEGKVALRNLRRDALKSCDKLEKEKKLSEDNLKDMSSDLQKLVDTYMKKIEELCKQKEKVSPAT</sequence>
<dbReference type="SUPFAM" id="SSF55194">
    <property type="entry name" value="Ribosome recycling factor, RRF"/>
    <property type="match status" value="1"/>
</dbReference>
<dbReference type="Gene3D" id="1.10.132.20">
    <property type="entry name" value="Ribosome-recycling factor"/>
    <property type="match status" value="1"/>
</dbReference>
<feature type="region of interest" description="Disordered" evidence="7">
    <location>
        <begin position="1"/>
        <end position="25"/>
    </location>
</feature>
<accession>A0ABQ7YBS7</accession>
<evidence type="ECO:0000313" key="9">
    <source>
        <dbReference type="EMBL" id="KAH0865606.1"/>
    </source>
</evidence>
<gene>
    <name evidence="9" type="ORF">HID58_082817</name>
</gene>
<dbReference type="InterPro" id="IPR023584">
    <property type="entry name" value="Ribosome_recyc_fac_dom"/>
</dbReference>
<evidence type="ECO:0000256" key="3">
    <source>
        <dbReference type="ARBA" id="ARBA00014063"/>
    </source>
</evidence>
<evidence type="ECO:0000256" key="2">
    <source>
        <dbReference type="ARBA" id="ARBA00005912"/>
    </source>
</evidence>
<name>A0ABQ7YBS7_BRANA</name>
<proteinExistence type="inferred from homology"/>
<evidence type="ECO:0000256" key="1">
    <source>
        <dbReference type="ARBA" id="ARBA00002952"/>
    </source>
</evidence>
<dbReference type="PANTHER" id="PTHR20982:SF3">
    <property type="entry name" value="MITOCHONDRIAL RIBOSOME RECYCLING FACTOR PSEUDO 1"/>
    <property type="match status" value="1"/>
</dbReference>
<evidence type="ECO:0000313" key="10">
    <source>
        <dbReference type="Proteomes" id="UP000824890"/>
    </source>
</evidence>
<evidence type="ECO:0000256" key="7">
    <source>
        <dbReference type="SAM" id="MobiDB-lite"/>
    </source>
</evidence>
<comment type="function">
    <text evidence="1">Responsible for the release of ribosomes from messenger RNA at the termination of chloroplastic protein biosynthesis.</text>
</comment>
<dbReference type="HAMAP" id="MF_00040">
    <property type="entry name" value="RRF"/>
    <property type="match status" value="1"/>
</dbReference>
<dbReference type="PANTHER" id="PTHR20982">
    <property type="entry name" value="RIBOSOME RECYCLING FACTOR"/>
    <property type="match status" value="1"/>
</dbReference>
<dbReference type="CDD" id="cd00520">
    <property type="entry name" value="RRF"/>
    <property type="match status" value="1"/>
</dbReference>
<dbReference type="EMBL" id="JAGKQM010000018">
    <property type="protein sequence ID" value="KAH0865606.1"/>
    <property type="molecule type" value="Genomic_DNA"/>
</dbReference>
<evidence type="ECO:0000259" key="8">
    <source>
        <dbReference type="Pfam" id="PF01765"/>
    </source>
</evidence>
<dbReference type="InterPro" id="IPR002661">
    <property type="entry name" value="Ribosome_recyc_fac"/>
</dbReference>
<evidence type="ECO:0000256" key="6">
    <source>
        <dbReference type="SAM" id="Coils"/>
    </source>
</evidence>